<reference evidence="2 3" key="1">
    <citation type="submission" date="2024-04" db="EMBL/GenBank/DDBJ databases">
        <authorList>
            <person name="Wu Y.S."/>
            <person name="Zhang L."/>
        </authorList>
    </citation>
    <scope>NUCLEOTIDE SEQUENCE [LARGE SCALE GENOMIC DNA]</scope>
    <source>
        <strain evidence="2 3">KG-01</strain>
    </source>
</reference>
<dbReference type="InterPro" id="IPR018656">
    <property type="entry name" value="DUF2087"/>
</dbReference>
<dbReference type="RefSeq" id="WP_068451662.1">
    <property type="nucleotide sequence ID" value="NZ_CP147847.1"/>
</dbReference>
<evidence type="ECO:0000313" key="3">
    <source>
        <dbReference type="Proteomes" id="UP001398420"/>
    </source>
</evidence>
<gene>
    <name evidence="2" type="ORF">AAF454_03935</name>
</gene>
<dbReference type="Proteomes" id="UP001398420">
    <property type="component" value="Unassembled WGS sequence"/>
</dbReference>
<dbReference type="Pfam" id="PF09860">
    <property type="entry name" value="DUF2087"/>
    <property type="match status" value="1"/>
</dbReference>
<keyword evidence="3" id="KW-1185">Reference proteome</keyword>
<organism evidence="2 3">
    <name type="scientific">Kurthia gibsonii</name>
    <dbReference type="NCBI Taxonomy" id="33946"/>
    <lineage>
        <taxon>Bacteria</taxon>
        <taxon>Bacillati</taxon>
        <taxon>Bacillota</taxon>
        <taxon>Bacilli</taxon>
        <taxon>Bacillales</taxon>
        <taxon>Caryophanaceae</taxon>
        <taxon>Kurthia</taxon>
    </lineage>
</organism>
<dbReference type="EMBL" id="JBCEWA010000002">
    <property type="protein sequence ID" value="MEL5987578.1"/>
    <property type="molecule type" value="Genomic_DNA"/>
</dbReference>
<proteinExistence type="predicted"/>
<evidence type="ECO:0000259" key="1">
    <source>
        <dbReference type="Pfam" id="PF09860"/>
    </source>
</evidence>
<protein>
    <submittedName>
        <fullName evidence="2">DUF2087 domain-containing protein</fullName>
    </submittedName>
</protein>
<comment type="caution">
    <text evidence="2">The sequence shown here is derived from an EMBL/GenBank/DDBJ whole genome shotgun (WGS) entry which is preliminary data.</text>
</comment>
<name>A0ABU9LKN6_9BACL</name>
<feature type="domain" description="DUF2087" evidence="1">
    <location>
        <begin position="181"/>
        <end position="249"/>
    </location>
</feature>
<sequence length="251" mass="29694">MMEKDIFEQATVEQLVKGFIEDEQSYTCIFCGDVIEKGIIYPHNERLLEAQKYMEVHIQTQHQSPFHYFIQLNKKMTGLTEQQSHVMKAFYEGKTDQQIQQELAIGSASTIRQYRFALREKERQAKTFLAMMTLLKEQEENPVEYVPIHATATMVDERYHVTREEEEEVLRKLFPNGLEGQLVRFPKKQKQKVIVLRAITSMLDQTKRYTEQELNAAIAKYDPDYVTIRRYLIEYGFVDRENDGSAYWVKK</sequence>
<evidence type="ECO:0000313" key="2">
    <source>
        <dbReference type="EMBL" id="MEL5987578.1"/>
    </source>
</evidence>
<accession>A0ABU9LKN6</accession>